<evidence type="ECO:0000313" key="7">
    <source>
        <dbReference type="Proteomes" id="UP000683925"/>
    </source>
</evidence>
<feature type="transmembrane region" description="Helical" evidence="5">
    <location>
        <begin position="81"/>
        <end position="100"/>
    </location>
</feature>
<comment type="caution">
    <text evidence="6">The sequence shown here is derived from an EMBL/GenBank/DDBJ whole genome shotgun (WGS) entry which is preliminary data.</text>
</comment>
<evidence type="ECO:0000256" key="4">
    <source>
        <dbReference type="ARBA" id="ARBA00023136"/>
    </source>
</evidence>
<feature type="transmembrane region" description="Helical" evidence="5">
    <location>
        <begin position="245"/>
        <end position="269"/>
    </location>
</feature>
<evidence type="ECO:0000313" key="6">
    <source>
        <dbReference type="EMBL" id="CAD8144662.1"/>
    </source>
</evidence>
<feature type="transmembrane region" description="Helical" evidence="5">
    <location>
        <begin position="17"/>
        <end position="35"/>
    </location>
</feature>
<dbReference type="PANTHER" id="PTHR10924">
    <property type="entry name" value="MAJOR FACILITATOR SUPERFAMILY PROTEIN-RELATED"/>
    <property type="match status" value="1"/>
</dbReference>
<keyword evidence="4 5" id="KW-0472">Membrane</keyword>
<dbReference type="OrthoDB" id="422206at2759"/>
<dbReference type="InterPro" id="IPR049680">
    <property type="entry name" value="FLVCR1-2_SLC49-like"/>
</dbReference>
<feature type="transmembrane region" description="Helical" evidence="5">
    <location>
        <begin position="150"/>
        <end position="172"/>
    </location>
</feature>
<keyword evidence="2 5" id="KW-0812">Transmembrane</keyword>
<evidence type="ECO:0008006" key="8">
    <source>
        <dbReference type="Google" id="ProtNLM"/>
    </source>
</evidence>
<feature type="transmembrane region" description="Helical" evidence="5">
    <location>
        <begin position="411"/>
        <end position="431"/>
    </location>
</feature>
<reference evidence="6" key="1">
    <citation type="submission" date="2021-01" db="EMBL/GenBank/DDBJ databases">
        <authorList>
            <consortium name="Genoscope - CEA"/>
            <person name="William W."/>
        </authorList>
    </citation>
    <scope>NUCLEOTIDE SEQUENCE</scope>
</reference>
<proteinExistence type="predicted"/>
<keyword evidence="3 5" id="KW-1133">Transmembrane helix</keyword>
<dbReference type="EMBL" id="CAJJDP010000016">
    <property type="protein sequence ID" value="CAD8144662.1"/>
    <property type="molecule type" value="Genomic_DNA"/>
</dbReference>
<feature type="transmembrane region" description="Helical" evidence="5">
    <location>
        <begin position="275"/>
        <end position="298"/>
    </location>
</feature>
<evidence type="ECO:0000256" key="1">
    <source>
        <dbReference type="ARBA" id="ARBA00004141"/>
    </source>
</evidence>
<feature type="transmembrane region" description="Helical" evidence="5">
    <location>
        <begin position="106"/>
        <end position="129"/>
    </location>
</feature>
<accession>A0A8S1T1K7</accession>
<comment type="subcellular location">
    <subcellularLocation>
        <location evidence="1">Membrane</location>
        <topology evidence="1">Multi-pass membrane protein</topology>
    </subcellularLocation>
</comment>
<sequence length="449" mass="51274">MIVPEGIPRYIIFKRRWLVLFAFCFFTFTNAFGFVQYSPILTLAAEYYGVQDEDVVWFSNCYYLSYFAVCPFTIKPLEKRLDISLIFASLISMIGQWMIYICKQQYSVALIGFILIGLGQTFTLAAPACNKQQKVLVISDRWFPIEERTLSTSLGSFFNLVGLNFSIVYASLSFKNTYDYEGIQNKIEQMNLLFSILATCSLMFCVLLIRNKPQSPPSKSAIFDKMQIIPSFKSAFSSLEVTMDLLTFSIFIGVSWAYMVVIAILLVPFNYTIEQIGYVSIVYAATGTIGGTAASIYMDHQVKNHQQPNYDYLIKIFLTIGVFGILIKSLIINYVSDIVIVILSGIIGLGLNSFLPLALQCYIEKLFPSFELVLTTIIMQMSNVYCQDSLFLQLLGFVLNYILILDVFLDVGLYVILIGLSPFYIYLIFFYKTKFKRLQIEQELELHTM</sequence>
<keyword evidence="7" id="KW-1185">Reference proteome</keyword>
<feature type="transmembrane region" description="Helical" evidence="5">
    <location>
        <begin position="192"/>
        <end position="209"/>
    </location>
</feature>
<evidence type="ECO:0000256" key="3">
    <source>
        <dbReference type="ARBA" id="ARBA00022989"/>
    </source>
</evidence>
<gene>
    <name evidence="6" type="ORF">POCTA_138.1.T0160268</name>
</gene>
<dbReference type="PANTHER" id="PTHR10924:SF6">
    <property type="entry name" value="SOLUTE CARRIER FAMILY 49 MEMBER A3"/>
    <property type="match status" value="1"/>
</dbReference>
<dbReference type="Proteomes" id="UP000683925">
    <property type="component" value="Unassembled WGS sequence"/>
</dbReference>
<dbReference type="GO" id="GO:0016020">
    <property type="term" value="C:membrane"/>
    <property type="evidence" value="ECO:0007669"/>
    <property type="project" value="UniProtKB-SubCell"/>
</dbReference>
<protein>
    <recommendedName>
        <fullName evidence="8">Major facilitator superfamily protein</fullName>
    </recommendedName>
</protein>
<evidence type="ECO:0000256" key="2">
    <source>
        <dbReference type="ARBA" id="ARBA00022692"/>
    </source>
</evidence>
<name>A0A8S1T1K7_PAROT</name>
<organism evidence="6 7">
    <name type="scientific">Paramecium octaurelia</name>
    <dbReference type="NCBI Taxonomy" id="43137"/>
    <lineage>
        <taxon>Eukaryota</taxon>
        <taxon>Sar</taxon>
        <taxon>Alveolata</taxon>
        <taxon>Ciliophora</taxon>
        <taxon>Intramacronucleata</taxon>
        <taxon>Oligohymenophorea</taxon>
        <taxon>Peniculida</taxon>
        <taxon>Parameciidae</taxon>
        <taxon>Paramecium</taxon>
    </lineage>
</organism>
<dbReference type="AlphaFoldDB" id="A0A8S1T1K7"/>
<feature type="transmembrane region" description="Helical" evidence="5">
    <location>
        <begin position="338"/>
        <end position="363"/>
    </location>
</feature>
<feature type="transmembrane region" description="Helical" evidence="5">
    <location>
        <begin position="310"/>
        <end position="332"/>
    </location>
</feature>
<evidence type="ECO:0000256" key="5">
    <source>
        <dbReference type="SAM" id="Phobius"/>
    </source>
</evidence>
<dbReference type="OMA" id="LWNTWPP"/>